<comment type="similarity">
    <text evidence="2">Belongs to the FAD-binding monooxygenase family.</text>
</comment>
<gene>
    <name evidence="9" type="ORF">ACFO3E_15955</name>
</gene>
<keyword evidence="7 9" id="KW-0503">Monooxygenase</keyword>
<dbReference type="EC" id="1.14.13.-" evidence="9"/>
<dbReference type="PANTHER" id="PTHR43098:SF4">
    <property type="entry name" value="BLR3857 PROTEIN"/>
    <property type="match status" value="1"/>
</dbReference>
<sequence length="624" mass="69834">MVVLRQSLEDELGIDPVALVEKYRVERDRRLRPEALGQYVDLDGDLSHYRDDPWVDADFTREHLNDEVDVLVIGGGLGGILHGVHLRKAGVANIRVIERGGDFGGVWYWNRYPGAACDTQAMLYLPMLEEMGYVPSHRFASGPEIRAYLQSIARKYDLYRDAHFQTEVTGLCWDEGEGRWTVSTNRGDAIRARYVTIALGPMERPKLAGIPGLQRFAGHSFHTSRWDYAYTGGGPEGGLDGLHNKTVGIIGTGATAVQCVPHLADSARHLYVFQRTPSSIDVRDNRPLDPEEFDGLEPGWQERLWHNFTTIVSGIYTDDDQIRDGWTSMMAIMRSLAVRKAERGEPVENPMTLAQIADYVKMEGIRDRVSHVVEDPSVAALLKPWYNRFCKRPCFSDEYLPAFNRANVTLVDTSEGRGVERITERGVVVDGREYPLDCLIYSTGFDVGTPFVKRIGYEIAGRDGVLLSAKWADGAATLHGIASHGFPNLFLMSVVQTGVSMNFTHMINEQARHIAYIVARAVGEEIDIVEVSRHAEEQWCAEIDRTALDQEAFLRACTPSYFNYEGDLKRRNVRNNQYGGGPIPFYRIIADWREEGTMPGLELTHRSKSPPAVGGDAASPQIPS</sequence>
<keyword evidence="6 9" id="KW-0560">Oxidoreductase</keyword>
<comment type="cofactor">
    <cofactor evidence="1">
        <name>FAD</name>
        <dbReference type="ChEBI" id="CHEBI:57692"/>
    </cofactor>
</comment>
<keyword evidence="5" id="KW-0521">NADP</keyword>
<evidence type="ECO:0000313" key="9">
    <source>
        <dbReference type="EMBL" id="MFC4595658.1"/>
    </source>
</evidence>
<evidence type="ECO:0000256" key="3">
    <source>
        <dbReference type="ARBA" id="ARBA00022630"/>
    </source>
</evidence>
<accession>A0ABV9F2W8</accession>
<proteinExistence type="inferred from homology"/>
<dbReference type="GO" id="GO:0004497">
    <property type="term" value="F:monooxygenase activity"/>
    <property type="evidence" value="ECO:0007669"/>
    <property type="project" value="UniProtKB-KW"/>
</dbReference>
<dbReference type="InterPro" id="IPR050775">
    <property type="entry name" value="FAD-binding_Monooxygenases"/>
</dbReference>
<evidence type="ECO:0000256" key="4">
    <source>
        <dbReference type="ARBA" id="ARBA00022827"/>
    </source>
</evidence>
<dbReference type="Pfam" id="PF13738">
    <property type="entry name" value="Pyr_redox_3"/>
    <property type="match status" value="1"/>
</dbReference>
<evidence type="ECO:0000256" key="1">
    <source>
        <dbReference type="ARBA" id="ARBA00001974"/>
    </source>
</evidence>
<evidence type="ECO:0000256" key="7">
    <source>
        <dbReference type="ARBA" id="ARBA00023033"/>
    </source>
</evidence>
<comment type="caution">
    <text evidence="9">The sequence shown here is derived from an EMBL/GenBank/DDBJ whole genome shotgun (WGS) entry which is preliminary data.</text>
</comment>
<keyword evidence="4" id="KW-0274">FAD</keyword>
<reference evidence="10" key="1">
    <citation type="journal article" date="2019" name="Int. J. Syst. Evol. Microbiol.">
        <title>The Global Catalogue of Microorganisms (GCM) 10K type strain sequencing project: providing services to taxonomists for standard genome sequencing and annotation.</title>
        <authorList>
            <consortium name="The Broad Institute Genomics Platform"/>
            <consortium name="The Broad Institute Genome Sequencing Center for Infectious Disease"/>
            <person name="Wu L."/>
            <person name="Ma J."/>
        </authorList>
    </citation>
    <scope>NUCLEOTIDE SEQUENCE [LARGE SCALE GENOMIC DNA]</scope>
    <source>
        <strain evidence="10">NBRC 103632</strain>
    </source>
</reference>
<keyword evidence="3" id="KW-0285">Flavoprotein</keyword>
<dbReference type="InterPro" id="IPR036188">
    <property type="entry name" value="FAD/NAD-bd_sf"/>
</dbReference>
<dbReference type="Gene3D" id="3.50.50.60">
    <property type="entry name" value="FAD/NAD(P)-binding domain"/>
    <property type="match status" value="3"/>
</dbReference>
<evidence type="ECO:0000256" key="8">
    <source>
        <dbReference type="SAM" id="MobiDB-lite"/>
    </source>
</evidence>
<feature type="region of interest" description="Disordered" evidence="8">
    <location>
        <begin position="601"/>
        <end position="624"/>
    </location>
</feature>
<organism evidence="9 10">
    <name type="scientific">Sphingobium tyrosinilyticum</name>
    <dbReference type="NCBI Taxonomy" id="2715436"/>
    <lineage>
        <taxon>Bacteria</taxon>
        <taxon>Pseudomonadati</taxon>
        <taxon>Pseudomonadota</taxon>
        <taxon>Alphaproteobacteria</taxon>
        <taxon>Sphingomonadales</taxon>
        <taxon>Sphingomonadaceae</taxon>
        <taxon>Sphingobium</taxon>
    </lineage>
</organism>
<protein>
    <submittedName>
        <fullName evidence="9">Flavin-containing monooxygenase</fullName>
        <ecNumber evidence="9">1.14.13.-</ecNumber>
    </submittedName>
</protein>
<dbReference type="PANTHER" id="PTHR43098">
    <property type="entry name" value="L-ORNITHINE N(5)-MONOOXYGENASE-RELATED"/>
    <property type="match status" value="1"/>
</dbReference>
<dbReference type="SUPFAM" id="SSF51905">
    <property type="entry name" value="FAD/NAD(P)-binding domain"/>
    <property type="match status" value="1"/>
</dbReference>
<evidence type="ECO:0000256" key="5">
    <source>
        <dbReference type="ARBA" id="ARBA00022857"/>
    </source>
</evidence>
<dbReference type="Proteomes" id="UP001595957">
    <property type="component" value="Unassembled WGS sequence"/>
</dbReference>
<keyword evidence="10" id="KW-1185">Reference proteome</keyword>
<evidence type="ECO:0000256" key="6">
    <source>
        <dbReference type="ARBA" id="ARBA00023002"/>
    </source>
</evidence>
<name>A0ABV9F2W8_9SPHN</name>
<dbReference type="EMBL" id="JBHSFZ010000058">
    <property type="protein sequence ID" value="MFC4595658.1"/>
    <property type="molecule type" value="Genomic_DNA"/>
</dbReference>
<evidence type="ECO:0000313" key="10">
    <source>
        <dbReference type="Proteomes" id="UP001595957"/>
    </source>
</evidence>
<evidence type="ECO:0000256" key="2">
    <source>
        <dbReference type="ARBA" id="ARBA00010139"/>
    </source>
</evidence>